<dbReference type="PANTHER" id="PTHR34584">
    <property type="entry name" value="NA(+)/H(+) ANTIPORTER SUBUNIT E1"/>
    <property type="match status" value="1"/>
</dbReference>
<gene>
    <name evidence="8" type="ORF">GCM10017653_45630</name>
</gene>
<comment type="similarity">
    <text evidence="2">Belongs to the CPA3 antiporters (TC 2.A.63) subunit E family.</text>
</comment>
<name>A0A9W6K1H9_9HYPH</name>
<sequence length="166" mass="17330">MRPGSRIAALPFVARGAGFLLFWLVLTDGSLAMVLPGILAAAVAAPVSLALLPPRPLRPAPAALIRFLGRLAVSMVAGGVDVARRAFTPALPLSPGILRYHPRTPPGPARDALRALMGLPPGALAFEAEDEDGWLVHCLDIHAPVVAALAEDEARFRRALGSEDAA</sequence>
<dbReference type="GO" id="GO:0005886">
    <property type="term" value="C:plasma membrane"/>
    <property type="evidence" value="ECO:0007669"/>
    <property type="project" value="UniProtKB-SubCell"/>
</dbReference>
<comment type="caution">
    <text evidence="8">The sequence shown here is derived from an EMBL/GenBank/DDBJ whole genome shotgun (WGS) entry which is preliminary data.</text>
</comment>
<comment type="subcellular location">
    <subcellularLocation>
        <location evidence="1">Cell membrane</location>
        <topology evidence="1">Multi-pass membrane protein</topology>
    </subcellularLocation>
</comment>
<evidence type="ECO:0000256" key="1">
    <source>
        <dbReference type="ARBA" id="ARBA00004651"/>
    </source>
</evidence>
<dbReference type="GO" id="GO:0008324">
    <property type="term" value="F:monoatomic cation transmembrane transporter activity"/>
    <property type="evidence" value="ECO:0007669"/>
    <property type="project" value="InterPro"/>
</dbReference>
<evidence type="ECO:0000256" key="6">
    <source>
        <dbReference type="ARBA" id="ARBA00023136"/>
    </source>
</evidence>
<dbReference type="AlphaFoldDB" id="A0A9W6K1H9"/>
<dbReference type="Pfam" id="PF01899">
    <property type="entry name" value="MNHE"/>
    <property type="match status" value="1"/>
</dbReference>
<dbReference type="PANTHER" id="PTHR34584:SF1">
    <property type="entry name" value="NA(+)_H(+) ANTIPORTER SUBUNIT E1"/>
    <property type="match status" value="1"/>
</dbReference>
<organism evidence="8 9">
    <name type="scientific">Ancylobacter defluvii</name>
    <dbReference type="NCBI Taxonomy" id="1282440"/>
    <lineage>
        <taxon>Bacteria</taxon>
        <taxon>Pseudomonadati</taxon>
        <taxon>Pseudomonadota</taxon>
        <taxon>Alphaproteobacteria</taxon>
        <taxon>Hyphomicrobiales</taxon>
        <taxon>Xanthobacteraceae</taxon>
        <taxon>Ancylobacter</taxon>
    </lineage>
</organism>
<evidence type="ECO:0000256" key="2">
    <source>
        <dbReference type="ARBA" id="ARBA00006228"/>
    </source>
</evidence>
<evidence type="ECO:0000256" key="3">
    <source>
        <dbReference type="ARBA" id="ARBA00022475"/>
    </source>
</evidence>
<keyword evidence="3" id="KW-1003">Cell membrane</keyword>
<feature type="transmembrane region" description="Helical" evidence="7">
    <location>
        <begin position="32"/>
        <end position="52"/>
    </location>
</feature>
<evidence type="ECO:0000313" key="8">
    <source>
        <dbReference type="EMBL" id="GLK86493.1"/>
    </source>
</evidence>
<evidence type="ECO:0000256" key="7">
    <source>
        <dbReference type="SAM" id="Phobius"/>
    </source>
</evidence>
<keyword evidence="4 7" id="KW-0812">Transmembrane</keyword>
<evidence type="ECO:0000256" key="4">
    <source>
        <dbReference type="ARBA" id="ARBA00022692"/>
    </source>
</evidence>
<proteinExistence type="inferred from homology"/>
<dbReference type="Proteomes" id="UP001143330">
    <property type="component" value="Unassembled WGS sequence"/>
</dbReference>
<keyword evidence="9" id="KW-1185">Reference proteome</keyword>
<evidence type="ECO:0000313" key="9">
    <source>
        <dbReference type="Proteomes" id="UP001143330"/>
    </source>
</evidence>
<keyword evidence="5 7" id="KW-1133">Transmembrane helix</keyword>
<dbReference type="EMBL" id="BSFM01000021">
    <property type="protein sequence ID" value="GLK86493.1"/>
    <property type="molecule type" value="Genomic_DNA"/>
</dbReference>
<feature type="transmembrane region" description="Helical" evidence="7">
    <location>
        <begin position="7"/>
        <end position="26"/>
    </location>
</feature>
<dbReference type="InterPro" id="IPR002758">
    <property type="entry name" value="Cation_antiport_E"/>
</dbReference>
<protein>
    <submittedName>
        <fullName evidence="8">Uncharacterized protein</fullName>
    </submittedName>
</protein>
<reference evidence="8" key="2">
    <citation type="submission" date="2023-01" db="EMBL/GenBank/DDBJ databases">
        <authorList>
            <person name="Sun Q."/>
            <person name="Evtushenko L."/>
        </authorList>
    </citation>
    <scope>NUCLEOTIDE SEQUENCE</scope>
    <source>
        <strain evidence="8">VKM B-2789</strain>
    </source>
</reference>
<reference evidence="8" key="1">
    <citation type="journal article" date="2014" name="Int. J. Syst. Evol. Microbiol.">
        <title>Complete genome sequence of Corynebacterium casei LMG S-19264T (=DSM 44701T), isolated from a smear-ripened cheese.</title>
        <authorList>
            <consortium name="US DOE Joint Genome Institute (JGI-PGF)"/>
            <person name="Walter F."/>
            <person name="Albersmeier A."/>
            <person name="Kalinowski J."/>
            <person name="Ruckert C."/>
        </authorList>
    </citation>
    <scope>NUCLEOTIDE SEQUENCE</scope>
    <source>
        <strain evidence="8">VKM B-2789</strain>
    </source>
</reference>
<keyword evidence="6 7" id="KW-0472">Membrane</keyword>
<accession>A0A9W6K1H9</accession>
<evidence type="ECO:0000256" key="5">
    <source>
        <dbReference type="ARBA" id="ARBA00022989"/>
    </source>
</evidence>